<accession>A0A2M4CBU7</accession>
<name>A0A2M4CBU7_9DIPT</name>
<reference evidence="2" key="1">
    <citation type="submission" date="2018-01" db="EMBL/GenBank/DDBJ databases">
        <title>An insight into the sialome of Amazonian anophelines.</title>
        <authorList>
            <person name="Ribeiro J.M."/>
            <person name="Scarpassa V."/>
            <person name="Calvo E."/>
        </authorList>
    </citation>
    <scope>NUCLEOTIDE SEQUENCE</scope>
    <source>
        <tissue evidence="2">Salivary glands</tissue>
    </source>
</reference>
<evidence type="ECO:0000313" key="2">
    <source>
        <dbReference type="EMBL" id="MBW62797.1"/>
    </source>
</evidence>
<organism evidence="2">
    <name type="scientific">Anopheles marajoara</name>
    <dbReference type="NCBI Taxonomy" id="58244"/>
    <lineage>
        <taxon>Eukaryota</taxon>
        <taxon>Metazoa</taxon>
        <taxon>Ecdysozoa</taxon>
        <taxon>Arthropoda</taxon>
        <taxon>Hexapoda</taxon>
        <taxon>Insecta</taxon>
        <taxon>Pterygota</taxon>
        <taxon>Neoptera</taxon>
        <taxon>Endopterygota</taxon>
        <taxon>Diptera</taxon>
        <taxon>Nematocera</taxon>
        <taxon>Culicoidea</taxon>
        <taxon>Culicidae</taxon>
        <taxon>Anophelinae</taxon>
        <taxon>Anopheles</taxon>
    </lineage>
</organism>
<dbReference type="AlphaFoldDB" id="A0A2M4CBU7"/>
<proteinExistence type="predicted"/>
<sequence>MPSLPICCAVAVVIPRKSATGSFPRSCLSRGRMSSRTPRNAIEGSRSRAPRLPYPSAERQEVVLLVVLGSEVLLVRSTC</sequence>
<protein>
    <submittedName>
        <fullName evidence="2">Putative secreted protein</fullName>
    </submittedName>
</protein>
<feature type="region of interest" description="Disordered" evidence="1">
    <location>
        <begin position="25"/>
        <end position="50"/>
    </location>
</feature>
<dbReference type="EMBL" id="GGFJ01013656">
    <property type="protein sequence ID" value="MBW62797.1"/>
    <property type="molecule type" value="Transcribed_RNA"/>
</dbReference>
<evidence type="ECO:0000256" key="1">
    <source>
        <dbReference type="SAM" id="MobiDB-lite"/>
    </source>
</evidence>